<dbReference type="AlphaFoldDB" id="A0AA97AGB6"/>
<feature type="region of interest" description="Disordered" evidence="1">
    <location>
        <begin position="40"/>
        <end position="63"/>
    </location>
</feature>
<sequence>MAWDIQLGVRVLEGVEAKFYLNAMRFVVEYLEEVEELGDELDAETGDSRTERLTPTHLRRSQF</sequence>
<accession>A0AA97AGB6</accession>
<proteinExistence type="predicted"/>
<organism evidence="2">
    <name type="scientific">Leptolyngbya sp. NK1-12</name>
    <dbReference type="NCBI Taxonomy" id="2547451"/>
    <lineage>
        <taxon>Bacteria</taxon>
        <taxon>Bacillati</taxon>
        <taxon>Cyanobacteriota</taxon>
        <taxon>Cyanophyceae</taxon>
        <taxon>Leptolyngbyales</taxon>
        <taxon>Leptolyngbyaceae</taxon>
        <taxon>Leptolyngbya group</taxon>
        <taxon>Leptolyngbya</taxon>
    </lineage>
</organism>
<name>A0AA97AGB6_9CYAN</name>
<evidence type="ECO:0000256" key="1">
    <source>
        <dbReference type="SAM" id="MobiDB-lite"/>
    </source>
</evidence>
<evidence type="ECO:0000313" key="2">
    <source>
        <dbReference type="EMBL" id="WNZ24120.1"/>
    </source>
</evidence>
<gene>
    <name evidence="2" type="ORF">HJG54_15455</name>
</gene>
<reference evidence="2" key="1">
    <citation type="submission" date="2020-05" db="EMBL/GenBank/DDBJ databases">
        <authorList>
            <person name="Zhu T."/>
            <person name="Keshari N."/>
            <person name="Lu X."/>
        </authorList>
    </citation>
    <scope>NUCLEOTIDE SEQUENCE</scope>
    <source>
        <strain evidence="2">NK1-12</strain>
    </source>
</reference>
<protein>
    <submittedName>
        <fullName evidence="2">Uncharacterized protein</fullName>
    </submittedName>
</protein>
<dbReference type="RefSeq" id="WP_316429740.1">
    <property type="nucleotide sequence ID" value="NZ_CP053586.1"/>
</dbReference>
<dbReference type="EMBL" id="CP053586">
    <property type="protein sequence ID" value="WNZ24120.1"/>
    <property type="molecule type" value="Genomic_DNA"/>
</dbReference>